<evidence type="ECO:0000313" key="2">
    <source>
        <dbReference type="EMBL" id="KAF2193684.1"/>
    </source>
</evidence>
<name>A0A6A6EQ35_9PEZI</name>
<evidence type="ECO:0000259" key="1">
    <source>
        <dbReference type="Pfam" id="PF12697"/>
    </source>
</evidence>
<accession>A0A6A6EQ35</accession>
<dbReference type="PANTHER" id="PTHR43798:SF33">
    <property type="entry name" value="HYDROLASE, PUTATIVE (AFU_ORTHOLOGUE AFUA_2G14860)-RELATED"/>
    <property type="match status" value="1"/>
</dbReference>
<dbReference type="SUPFAM" id="SSF53474">
    <property type="entry name" value="alpha/beta-Hydrolases"/>
    <property type="match status" value="1"/>
</dbReference>
<dbReference type="OrthoDB" id="8119704at2759"/>
<proteinExistence type="predicted"/>
<dbReference type="EMBL" id="ML994613">
    <property type="protein sequence ID" value="KAF2193684.1"/>
    <property type="molecule type" value="Genomic_DNA"/>
</dbReference>
<dbReference type="AlphaFoldDB" id="A0A6A6EQ35"/>
<feature type="domain" description="AB hydrolase-1" evidence="1">
    <location>
        <begin position="29"/>
        <end position="244"/>
    </location>
</feature>
<protein>
    <submittedName>
        <fullName evidence="2">Alpha/beta-hydrolase</fullName>
    </submittedName>
</protein>
<keyword evidence="2" id="KW-0378">Hydrolase</keyword>
<dbReference type="GO" id="GO:0016787">
    <property type="term" value="F:hydrolase activity"/>
    <property type="evidence" value="ECO:0007669"/>
    <property type="project" value="UniProtKB-KW"/>
</dbReference>
<dbReference type="PANTHER" id="PTHR43798">
    <property type="entry name" value="MONOACYLGLYCEROL LIPASE"/>
    <property type="match status" value="1"/>
</dbReference>
<dbReference type="Proteomes" id="UP000800200">
    <property type="component" value="Unassembled WGS sequence"/>
</dbReference>
<evidence type="ECO:0000313" key="3">
    <source>
        <dbReference type="Proteomes" id="UP000800200"/>
    </source>
</evidence>
<dbReference type="GO" id="GO:0016020">
    <property type="term" value="C:membrane"/>
    <property type="evidence" value="ECO:0007669"/>
    <property type="project" value="TreeGrafter"/>
</dbReference>
<dbReference type="InterPro" id="IPR050266">
    <property type="entry name" value="AB_hydrolase_sf"/>
</dbReference>
<dbReference type="Pfam" id="PF12697">
    <property type="entry name" value="Abhydrolase_6"/>
    <property type="match status" value="1"/>
</dbReference>
<sequence length="257" mass="28281">MLDGHFTLQTEHGLICIQDTDLKNDAPALLLIHGNSSCSDIFKYILSDPVFLSSWRLITFDLPGHGASSDSPVPKRTYTQRGYADLAVEILSHLSISKVVVLGWSLGGHIGIEMIPLLGGLLKGLMITGTPPSLGLEQTDEGFRFKNIHMGIAAKKDLSEEEVALFARNTAGETAFAAGKGIDQRKVVEEEEGTVVAVVNGAEEPFVNLDYLDQIQWKRLWKGKCIRMEGLGHAPFWEKPKEFAGILADFMRDCEKL</sequence>
<dbReference type="InterPro" id="IPR000073">
    <property type="entry name" value="AB_hydrolase_1"/>
</dbReference>
<dbReference type="Gene3D" id="3.40.50.1820">
    <property type="entry name" value="alpha/beta hydrolase"/>
    <property type="match status" value="1"/>
</dbReference>
<organism evidence="2 3">
    <name type="scientific">Zopfia rhizophila CBS 207.26</name>
    <dbReference type="NCBI Taxonomy" id="1314779"/>
    <lineage>
        <taxon>Eukaryota</taxon>
        <taxon>Fungi</taxon>
        <taxon>Dikarya</taxon>
        <taxon>Ascomycota</taxon>
        <taxon>Pezizomycotina</taxon>
        <taxon>Dothideomycetes</taxon>
        <taxon>Dothideomycetes incertae sedis</taxon>
        <taxon>Zopfiaceae</taxon>
        <taxon>Zopfia</taxon>
    </lineage>
</organism>
<reference evidence="2" key="1">
    <citation type="journal article" date="2020" name="Stud. Mycol.">
        <title>101 Dothideomycetes genomes: a test case for predicting lifestyles and emergence of pathogens.</title>
        <authorList>
            <person name="Haridas S."/>
            <person name="Albert R."/>
            <person name="Binder M."/>
            <person name="Bloem J."/>
            <person name="Labutti K."/>
            <person name="Salamov A."/>
            <person name="Andreopoulos B."/>
            <person name="Baker S."/>
            <person name="Barry K."/>
            <person name="Bills G."/>
            <person name="Bluhm B."/>
            <person name="Cannon C."/>
            <person name="Castanera R."/>
            <person name="Culley D."/>
            <person name="Daum C."/>
            <person name="Ezra D."/>
            <person name="Gonzalez J."/>
            <person name="Henrissat B."/>
            <person name="Kuo A."/>
            <person name="Liang C."/>
            <person name="Lipzen A."/>
            <person name="Lutzoni F."/>
            <person name="Magnuson J."/>
            <person name="Mondo S."/>
            <person name="Nolan M."/>
            <person name="Ohm R."/>
            <person name="Pangilinan J."/>
            <person name="Park H.-J."/>
            <person name="Ramirez L."/>
            <person name="Alfaro M."/>
            <person name="Sun H."/>
            <person name="Tritt A."/>
            <person name="Yoshinaga Y."/>
            <person name="Zwiers L.-H."/>
            <person name="Turgeon B."/>
            <person name="Goodwin S."/>
            <person name="Spatafora J."/>
            <person name="Crous P."/>
            <person name="Grigoriev I."/>
        </authorList>
    </citation>
    <scope>NUCLEOTIDE SEQUENCE</scope>
    <source>
        <strain evidence="2">CBS 207.26</strain>
    </source>
</reference>
<gene>
    <name evidence="2" type="ORF">K469DRAFT_691206</name>
</gene>
<dbReference type="InterPro" id="IPR029058">
    <property type="entry name" value="AB_hydrolase_fold"/>
</dbReference>
<keyword evidence="3" id="KW-1185">Reference proteome</keyword>